<organism evidence="9 10">
    <name type="scientific">Aneurinibacillus soli</name>
    <dbReference type="NCBI Taxonomy" id="1500254"/>
    <lineage>
        <taxon>Bacteria</taxon>
        <taxon>Bacillati</taxon>
        <taxon>Bacillota</taxon>
        <taxon>Bacilli</taxon>
        <taxon>Bacillales</taxon>
        <taxon>Paenibacillaceae</taxon>
        <taxon>Aneurinibacillus group</taxon>
        <taxon>Aneurinibacillus</taxon>
    </lineage>
</organism>
<dbReference type="Pfam" id="PF00015">
    <property type="entry name" value="MCPsignal"/>
    <property type="match status" value="1"/>
</dbReference>
<dbReference type="EMBL" id="AP017312">
    <property type="protein sequence ID" value="BAU28437.1"/>
    <property type="molecule type" value="Genomic_DNA"/>
</dbReference>
<dbReference type="CDD" id="cd12912">
    <property type="entry name" value="PDC2_MCP_like"/>
    <property type="match status" value="1"/>
</dbReference>
<evidence type="ECO:0000256" key="5">
    <source>
        <dbReference type="ARBA" id="ARBA00022989"/>
    </source>
</evidence>
<dbReference type="AlphaFoldDB" id="A0A0U5AXH4"/>
<proteinExistence type="inferred from homology"/>
<dbReference type="RefSeq" id="WP_096466191.1">
    <property type="nucleotide sequence ID" value="NZ_AP017312.1"/>
</dbReference>
<dbReference type="KEGG" id="asoc:CB4_02611"/>
<evidence type="ECO:0000256" key="4">
    <source>
        <dbReference type="ARBA" id="ARBA00022692"/>
    </source>
</evidence>
<dbReference type="InterPro" id="IPR004090">
    <property type="entry name" value="Chemotax_Me-accpt_rcpt"/>
</dbReference>
<dbReference type="Proteomes" id="UP000217696">
    <property type="component" value="Chromosome"/>
</dbReference>
<dbReference type="PRINTS" id="PR00260">
    <property type="entry name" value="CHEMTRNSDUCR"/>
</dbReference>
<dbReference type="GO" id="GO:0004888">
    <property type="term" value="F:transmembrane signaling receptor activity"/>
    <property type="evidence" value="ECO:0007669"/>
    <property type="project" value="InterPro"/>
</dbReference>
<dbReference type="InterPro" id="IPR003660">
    <property type="entry name" value="HAMP_dom"/>
</dbReference>
<sequence>MKSLKTRLITFISFLLFGGLVLLAVISYSSASSILKQSLEKEAETEALRLTEQLDVFIQQQKAIIASLAKVAAENYGDEKKQLAFVQKAKKDWPEFETVVFSHELSGKRAITDTGQVIDVSNRSYVKSVSEGKTVIMDPVYSKVTGKVITIVASPLIKDGQVVGFIAAGIPVEAATAKVAQAKFGETGYAGLFGVTGQIIWHPKKEMIVKGNVTDFKIPELVTIHQEIQKGKHGISFYTISGKEKLAAYAGTQDKWGIIIGAPLDELYAPIDKLRNELLIITLVVIVIGALIMYSITGTITRPIEKLNEAFSVLSSGDLTHEVHVKGKDELSQLSAHFNKTNHTLKQLIQSISTNSRQVGSSAHTFLTNVSQAIRSAEQVEQTINQVACGAQSQAISIEESARAMQEMSIGIQRISESASNVADSSQEAVKNAEEGQHTIKKATLQMDKISMVAQESATLVKVLGERSNEISSITTAITSISAQTNLLALNAAIEAARAGEQGRGFAVVADEVRKLAEQSGESANQISTLIQEIQNETENVVATMNKAVEEVQVGIDVVNHVGEAFNTIVNSSQRVAVEIQDVSAATEQISAASQEVLASVEELNRISHEATHYSKEVEDVTEKQVRIIKEIENSALQLQQTSVSLEQSINEFKV</sequence>
<evidence type="ECO:0000313" key="9">
    <source>
        <dbReference type="EMBL" id="BAU28437.1"/>
    </source>
</evidence>
<dbReference type="GO" id="GO:0005886">
    <property type="term" value="C:plasma membrane"/>
    <property type="evidence" value="ECO:0007669"/>
    <property type="project" value="UniProtKB-SubCell"/>
</dbReference>
<name>A0A0U5AXH4_9BACL</name>
<dbReference type="Pfam" id="PF00672">
    <property type="entry name" value="HAMP"/>
    <property type="match status" value="1"/>
</dbReference>
<dbReference type="FunFam" id="1.10.287.950:FF:000001">
    <property type="entry name" value="Methyl-accepting chemotaxis sensory transducer"/>
    <property type="match status" value="1"/>
</dbReference>
<gene>
    <name evidence="9" type="primary">mcpB_10</name>
    <name evidence="9" type="ORF">CB4_02611</name>
</gene>
<keyword evidence="7" id="KW-0807">Transducer</keyword>
<dbReference type="Pfam" id="PF02743">
    <property type="entry name" value="dCache_1"/>
    <property type="match status" value="1"/>
</dbReference>
<evidence type="ECO:0000256" key="6">
    <source>
        <dbReference type="ARBA" id="ARBA00023136"/>
    </source>
</evidence>
<evidence type="ECO:0000256" key="2">
    <source>
        <dbReference type="ARBA" id="ARBA00022475"/>
    </source>
</evidence>
<dbReference type="SUPFAM" id="SSF58104">
    <property type="entry name" value="Methyl-accepting chemotaxis protein (MCP) signaling domain"/>
    <property type="match status" value="1"/>
</dbReference>
<evidence type="ECO:0000313" key="10">
    <source>
        <dbReference type="Proteomes" id="UP000217696"/>
    </source>
</evidence>
<keyword evidence="2" id="KW-1003">Cell membrane</keyword>
<dbReference type="PANTHER" id="PTHR32089">
    <property type="entry name" value="METHYL-ACCEPTING CHEMOTAXIS PROTEIN MCPB"/>
    <property type="match status" value="1"/>
</dbReference>
<dbReference type="InterPro" id="IPR004089">
    <property type="entry name" value="MCPsignal_dom"/>
</dbReference>
<dbReference type="InterPro" id="IPR033479">
    <property type="entry name" value="dCache_1"/>
</dbReference>
<keyword evidence="3" id="KW-0145">Chemotaxis</keyword>
<evidence type="ECO:0000256" key="1">
    <source>
        <dbReference type="ARBA" id="ARBA00004651"/>
    </source>
</evidence>
<comment type="similarity">
    <text evidence="8">Belongs to the methyl-accepting chemotaxis (MCP) protein family.</text>
</comment>
<dbReference type="PROSITE" id="PS50885">
    <property type="entry name" value="HAMP"/>
    <property type="match status" value="1"/>
</dbReference>
<accession>A0A0U5AXH4</accession>
<reference evidence="9 10" key="1">
    <citation type="submission" date="2015-12" db="EMBL/GenBank/DDBJ databases">
        <title>Genome sequence of Aneurinibacillus soli.</title>
        <authorList>
            <person name="Lee J.S."/>
            <person name="Lee K.C."/>
            <person name="Kim K.K."/>
            <person name="Lee B.W."/>
        </authorList>
    </citation>
    <scope>NUCLEOTIDE SEQUENCE [LARGE SCALE GENOMIC DNA]</scope>
    <source>
        <strain evidence="9 10">CB4</strain>
    </source>
</reference>
<dbReference type="PANTHER" id="PTHR32089:SF112">
    <property type="entry name" value="LYSOZYME-LIKE PROTEIN-RELATED"/>
    <property type="match status" value="1"/>
</dbReference>
<dbReference type="SMART" id="SM00304">
    <property type="entry name" value="HAMP"/>
    <property type="match status" value="1"/>
</dbReference>
<evidence type="ECO:0000256" key="8">
    <source>
        <dbReference type="ARBA" id="ARBA00029447"/>
    </source>
</evidence>
<protein>
    <submittedName>
        <fullName evidence="9">Methyl-accepting chemotaxis protein McpB</fullName>
    </submittedName>
</protein>
<keyword evidence="10" id="KW-1185">Reference proteome</keyword>
<comment type="subcellular location">
    <subcellularLocation>
        <location evidence="1">Cell membrane</location>
        <topology evidence="1">Multi-pass membrane protein</topology>
    </subcellularLocation>
</comment>
<dbReference type="PROSITE" id="PS50111">
    <property type="entry name" value="CHEMOTAXIS_TRANSDUC_2"/>
    <property type="match status" value="1"/>
</dbReference>
<dbReference type="GO" id="GO:0007165">
    <property type="term" value="P:signal transduction"/>
    <property type="evidence" value="ECO:0007669"/>
    <property type="project" value="UniProtKB-KW"/>
</dbReference>
<dbReference type="GO" id="GO:0006935">
    <property type="term" value="P:chemotaxis"/>
    <property type="evidence" value="ECO:0007669"/>
    <property type="project" value="UniProtKB-KW"/>
</dbReference>
<evidence type="ECO:0000256" key="7">
    <source>
        <dbReference type="ARBA" id="ARBA00023224"/>
    </source>
</evidence>
<dbReference type="Gene3D" id="6.10.340.10">
    <property type="match status" value="1"/>
</dbReference>
<dbReference type="Gene3D" id="3.30.450.20">
    <property type="entry name" value="PAS domain"/>
    <property type="match status" value="1"/>
</dbReference>
<dbReference type="SMART" id="SM00283">
    <property type="entry name" value="MA"/>
    <property type="match status" value="1"/>
</dbReference>
<dbReference type="CDD" id="cd11386">
    <property type="entry name" value="MCP_signal"/>
    <property type="match status" value="1"/>
</dbReference>
<keyword evidence="6" id="KW-0472">Membrane</keyword>
<evidence type="ECO:0000256" key="3">
    <source>
        <dbReference type="ARBA" id="ARBA00022500"/>
    </source>
</evidence>
<dbReference type="Gene3D" id="1.10.287.950">
    <property type="entry name" value="Methyl-accepting chemotaxis protein"/>
    <property type="match status" value="1"/>
</dbReference>
<keyword evidence="5" id="KW-1133">Transmembrane helix</keyword>
<dbReference type="CDD" id="cd06225">
    <property type="entry name" value="HAMP"/>
    <property type="match status" value="1"/>
</dbReference>
<dbReference type="OrthoDB" id="243053at2"/>
<keyword evidence="4" id="KW-0812">Transmembrane</keyword>